<feature type="domain" description="Pseudouridine synthase I TruA alpha/beta" evidence="8">
    <location>
        <begin position="147"/>
        <end position="245"/>
    </location>
</feature>
<dbReference type="InterPro" id="IPR020103">
    <property type="entry name" value="PsdUridine_synth_cat_dom_sf"/>
</dbReference>
<feature type="binding site" evidence="4 6">
    <location>
        <position position="109"/>
    </location>
    <ligand>
        <name>substrate</name>
    </ligand>
</feature>
<evidence type="ECO:0000256" key="6">
    <source>
        <dbReference type="PIRSR" id="PIRSR001430-2"/>
    </source>
</evidence>
<evidence type="ECO:0000256" key="7">
    <source>
        <dbReference type="RuleBase" id="RU003792"/>
    </source>
</evidence>
<accession>A0A1X7IUR9</accession>
<evidence type="ECO:0000256" key="5">
    <source>
        <dbReference type="PIRSR" id="PIRSR001430-1"/>
    </source>
</evidence>
<evidence type="ECO:0000256" key="4">
    <source>
        <dbReference type="HAMAP-Rule" id="MF_00171"/>
    </source>
</evidence>
<dbReference type="STRING" id="561720.SAMN06275492_10564"/>
<dbReference type="PANTHER" id="PTHR11142">
    <property type="entry name" value="PSEUDOURIDYLATE SYNTHASE"/>
    <property type="match status" value="1"/>
</dbReference>
<name>A0A1X7IUR9_9BACT</name>
<evidence type="ECO:0000256" key="3">
    <source>
        <dbReference type="ARBA" id="ARBA00023235"/>
    </source>
</evidence>
<proteinExistence type="inferred from homology"/>
<dbReference type="GO" id="GO:0031119">
    <property type="term" value="P:tRNA pseudouridine synthesis"/>
    <property type="evidence" value="ECO:0007669"/>
    <property type="project" value="UniProtKB-UniRule"/>
</dbReference>
<protein>
    <recommendedName>
        <fullName evidence="4">tRNA pseudouridine synthase A</fullName>
        <ecNumber evidence="4">5.4.99.12</ecNumber>
    </recommendedName>
    <alternativeName>
        <fullName evidence="4">tRNA pseudouridine(38-40) synthase</fullName>
    </alternativeName>
    <alternativeName>
        <fullName evidence="4">tRNA pseudouridylate synthase I</fullName>
    </alternativeName>
    <alternativeName>
        <fullName evidence="4">tRNA-uridine isomerase I</fullName>
    </alternativeName>
</protein>
<comment type="function">
    <text evidence="4">Formation of pseudouridine at positions 38, 39 and 40 in the anticodon stem and loop of transfer RNAs.</text>
</comment>
<dbReference type="GO" id="GO:0003723">
    <property type="term" value="F:RNA binding"/>
    <property type="evidence" value="ECO:0007669"/>
    <property type="project" value="InterPro"/>
</dbReference>
<dbReference type="Proteomes" id="UP000193355">
    <property type="component" value="Unassembled WGS sequence"/>
</dbReference>
<keyword evidence="3 4" id="KW-0413">Isomerase</keyword>
<comment type="subunit">
    <text evidence="4">Homodimer.</text>
</comment>
<dbReference type="RefSeq" id="WP_085543963.1">
    <property type="nucleotide sequence ID" value="NZ_FXBB01000005.1"/>
</dbReference>
<dbReference type="InterPro" id="IPR020094">
    <property type="entry name" value="TruA/RsuA/RluB/E/F_N"/>
</dbReference>
<dbReference type="AlphaFoldDB" id="A0A1X7IUR9"/>
<dbReference type="InterPro" id="IPR020095">
    <property type="entry name" value="PsdUridine_synth_TruA_C"/>
</dbReference>
<reference evidence="10" key="1">
    <citation type="submission" date="2017-04" db="EMBL/GenBank/DDBJ databases">
        <authorList>
            <person name="Varghese N."/>
            <person name="Submissions S."/>
        </authorList>
    </citation>
    <scope>NUCLEOTIDE SEQUENCE [LARGE SCALE GENOMIC DNA]</scope>
    <source>
        <strain evidence="10">USBA 82</strain>
    </source>
</reference>
<feature type="domain" description="Pseudouridine synthase I TruA alpha/beta" evidence="8">
    <location>
        <begin position="8"/>
        <end position="101"/>
    </location>
</feature>
<dbReference type="InterPro" id="IPR020097">
    <property type="entry name" value="PsdUridine_synth_TruA_a/b_dom"/>
</dbReference>
<dbReference type="GO" id="GO:0160147">
    <property type="term" value="F:tRNA pseudouridine(38-40) synthase activity"/>
    <property type="evidence" value="ECO:0007669"/>
    <property type="project" value="UniProtKB-EC"/>
</dbReference>
<comment type="catalytic activity">
    <reaction evidence="4 7">
        <text>uridine(38/39/40) in tRNA = pseudouridine(38/39/40) in tRNA</text>
        <dbReference type="Rhea" id="RHEA:22376"/>
        <dbReference type="Rhea" id="RHEA-COMP:10085"/>
        <dbReference type="Rhea" id="RHEA-COMP:10087"/>
        <dbReference type="ChEBI" id="CHEBI:65314"/>
        <dbReference type="ChEBI" id="CHEBI:65315"/>
        <dbReference type="EC" id="5.4.99.12"/>
    </reaction>
</comment>
<dbReference type="InterPro" id="IPR001406">
    <property type="entry name" value="PsdUridine_synth_TruA"/>
</dbReference>
<dbReference type="PANTHER" id="PTHR11142:SF0">
    <property type="entry name" value="TRNA PSEUDOURIDINE SYNTHASE-LIKE 1"/>
    <property type="match status" value="1"/>
</dbReference>
<dbReference type="OrthoDB" id="9811823at2"/>
<evidence type="ECO:0000256" key="2">
    <source>
        <dbReference type="ARBA" id="ARBA00022694"/>
    </source>
</evidence>
<dbReference type="EC" id="5.4.99.12" evidence="4"/>
<dbReference type="PIRSF" id="PIRSF001430">
    <property type="entry name" value="tRNA_psdUrid_synth"/>
    <property type="match status" value="1"/>
</dbReference>
<dbReference type="HAMAP" id="MF_00171">
    <property type="entry name" value="TruA"/>
    <property type="match status" value="1"/>
</dbReference>
<gene>
    <name evidence="4" type="primary">truA</name>
    <name evidence="9" type="ORF">SAMN06275492_10564</name>
</gene>
<keyword evidence="10" id="KW-1185">Reference proteome</keyword>
<dbReference type="NCBIfam" id="TIGR00071">
    <property type="entry name" value="hisT_truA"/>
    <property type="match status" value="1"/>
</dbReference>
<dbReference type="Gene3D" id="3.30.70.580">
    <property type="entry name" value="Pseudouridine synthase I, catalytic domain, N-terminal subdomain"/>
    <property type="match status" value="1"/>
</dbReference>
<sequence>MRYAVELSYIGHAFAGWQLQPEVLTVQKALEDALAILEGSPVRVTGAGRTDGGVHSRGQVASFDLSKEWSPYRLTMALNNNLPDTVSVIRASSVPEDFDARASALWREYAYFIWHGPSCYPHIRPMVWWRKADDWDNLLVDRCCSFLLGRHDFGAFCKLSEKPENSYREILKARHIRRGRLSVLRIRGTAFLTNMVRIIVGNLDEVGKGRRSPEWFKDLLNGGNRTDSATTAPSSGLFFWRVGYDDF</sequence>
<dbReference type="FunFam" id="3.30.70.580:FF:000001">
    <property type="entry name" value="tRNA pseudouridine synthase A"/>
    <property type="match status" value="1"/>
</dbReference>
<dbReference type="Pfam" id="PF01416">
    <property type="entry name" value="PseudoU_synth_1"/>
    <property type="match status" value="2"/>
</dbReference>
<dbReference type="SUPFAM" id="SSF55120">
    <property type="entry name" value="Pseudouridine synthase"/>
    <property type="match status" value="1"/>
</dbReference>
<evidence type="ECO:0000313" key="10">
    <source>
        <dbReference type="Proteomes" id="UP000193355"/>
    </source>
</evidence>
<feature type="active site" description="Nucleophile" evidence="4 5">
    <location>
        <position position="51"/>
    </location>
</feature>
<dbReference type="Gene3D" id="3.30.70.660">
    <property type="entry name" value="Pseudouridine synthase I, catalytic domain, C-terminal subdomain"/>
    <property type="match status" value="1"/>
</dbReference>
<keyword evidence="2 4" id="KW-0819">tRNA processing</keyword>
<comment type="similarity">
    <text evidence="1 4 7">Belongs to the tRNA pseudouridine synthase TruA family.</text>
</comment>
<evidence type="ECO:0000256" key="1">
    <source>
        <dbReference type="ARBA" id="ARBA00009375"/>
    </source>
</evidence>
<evidence type="ECO:0000259" key="8">
    <source>
        <dbReference type="Pfam" id="PF01416"/>
    </source>
</evidence>
<organism evidence="9 10">
    <name type="scientific">Dethiosulfovibrio salsuginis</name>
    <dbReference type="NCBI Taxonomy" id="561720"/>
    <lineage>
        <taxon>Bacteria</taxon>
        <taxon>Thermotogati</taxon>
        <taxon>Synergistota</taxon>
        <taxon>Synergistia</taxon>
        <taxon>Synergistales</taxon>
        <taxon>Dethiosulfovibrionaceae</taxon>
        <taxon>Dethiosulfovibrio</taxon>
    </lineage>
</organism>
<dbReference type="EMBL" id="FXBB01000005">
    <property type="protein sequence ID" value="SMG18861.1"/>
    <property type="molecule type" value="Genomic_DNA"/>
</dbReference>
<evidence type="ECO:0000313" key="9">
    <source>
        <dbReference type="EMBL" id="SMG18861.1"/>
    </source>
</evidence>
<dbReference type="CDD" id="cd02570">
    <property type="entry name" value="PseudoU_synth_EcTruA"/>
    <property type="match status" value="1"/>
</dbReference>
<comment type="caution">
    <text evidence="4">Lacks conserved residue(s) required for the propagation of feature annotation.</text>
</comment>